<dbReference type="AlphaFoldDB" id="A0A173MFC9"/>
<dbReference type="InterPro" id="IPR015943">
    <property type="entry name" value="WD40/YVTN_repeat-like_dom_sf"/>
</dbReference>
<organism evidence="2 3">
    <name type="scientific">Filimonas lacunae</name>
    <dbReference type="NCBI Taxonomy" id="477680"/>
    <lineage>
        <taxon>Bacteria</taxon>
        <taxon>Pseudomonadati</taxon>
        <taxon>Bacteroidota</taxon>
        <taxon>Chitinophagia</taxon>
        <taxon>Chitinophagales</taxon>
        <taxon>Chitinophagaceae</taxon>
        <taxon>Filimonas</taxon>
    </lineage>
</organism>
<dbReference type="KEGG" id="fln:FLA_2215"/>
<dbReference type="RefSeq" id="WP_076380459.1">
    <property type="nucleotide sequence ID" value="NZ_AP017422.1"/>
</dbReference>
<dbReference type="Gene3D" id="2.60.40.2810">
    <property type="match status" value="1"/>
</dbReference>
<evidence type="ECO:0000256" key="1">
    <source>
        <dbReference type="SAM" id="SignalP"/>
    </source>
</evidence>
<gene>
    <name evidence="2" type="ORF">SAMN05421788_106266</name>
</gene>
<evidence type="ECO:0000313" key="2">
    <source>
        <dbReference type="EMBL" id="SIT25234.1"/>
    </source>
</evidence>
<sequence>MTKPLLLLLIAITIALHSHAQIENNNWYFGNGTDGIIFTSTGPQKVSNKYPGVGFEGMVVVNDPVTGALKFYSDGRSAINRNHQVMPNGSNLSGHWSGAQCVQSCPVPGTCAKKFYLFTNSAWDRTAGALSYSIIDFTTNALGEITNLNTPLWSGLTDQAMTLVNKTGSSDYWLILNEYQLNNYYVWPITAAGIGTPQKYTFTTTGYTYQMNYTRSNGKLVVTGEGNRALTILDFNATTGVLSNEQVLGASIGNFAATRFSPDGTKLYAGTLTGNTLYQYDFNTGQFTDMHTCCYSHDLKIGPDGKMYFIRSYNDPQPISVIDFPDRTAVGNACNYHQITFPTNFNGEVRRFPEILTLPVPPVALEDNTTFTGTTVDVDVLHNDYDTQGDAISLDAIVQAPKYGTATIVNNQIRYTYPGGCNQRDSLIYRITDSNCEADTAYLVLTLPRTPILTTVDAAICPGSNYYGHTTAGTYTDNFVTATGCDSIRTLNLSLYTLAVTDITDNICEGGSYAGHTTSGTYTDVYKDIHGCDSTRTLHLTVLLKSYATQNVIICEGQNYWGHTVSGTYAHTLRAANGCDSMVTLNLTVNPRTYSTLTATICEGENYLGYTQTGTYQDVFTNSQSCDSIRTIRLTVLPKDRTTLLKSICYYETFEGYNTSGVYRDTFKNSNNCDSIRTLVLSVEPRAVPLLGPDTTLCTGSSATLYPGSFKSYLWQNGSTDSTLTITKGGLYTVTVANNCGTESASRLVLETECNIYFPSAFTPNKDGRNDEFKILTLFPVTAYHLALFNRWGQQVFESTNPKKGWDGTFHNLMADPGTYVWMCAYVKEGVSYSQKGTVVLIR</sequence>
<feature type="signal peptide" evidence="1">
    <location>
        <begin position="1"/>
        <end position="20"/>
    </location>
</feature>
<feature type="chain" id="PRO_5030022869" evidence="1">
    <location>
        <begin position="21"/>
        <end position="843"/>
    </location>
</feature>
<dbReference type="Pfam" id="PF13585">
    <property type="entry name" value="CHU_C"/>
    <property type="match status" value="1"/>
</dbReference>
<keyword evidence="3" id="KW-1185">Reference proteome</keyword>
<dbReference type="InterPro" id="IPR026341">
    <property type="entry name" value="T9SS_type_B"/>
</dbReference>
<dbReference type="Gene3D" id="2.130.10.10">
    <property type="entry name" value="YVTN repeat-like/Quinoprotein amine dehydrogenase"/>
    <property type="match status" value="1"/>
</dbReference>
<reference evidence="3" key="1">
    <citation type="submission" date="2017-01" db="EMBL/GenBank/DDBJ databases">
        <authorList>
            <person name="Varghese N."/>
            <person name="Submissions S."/>
        </authorList>
    </citation>
    <scope>NUCLEOTIDE SEQUENCE [LARGE SCALE GENOMIC DNA]</scope>
    <source>
        <strain evidence="3">DSM 21054</strain>
    </source>
</reference>
<dbReference type="Pfam" id="PF17963">
    <property type="entry name" value="Big_9"/>
    <property type="match status" value="1"/>
</dbReference>
<accession>A0A173MFC9</accession>
<dbReference type="SUPFAM" id="SSF63825">
    <property type="entry name" value="YWTD domain"/>
    <property type="match status" value="1"/>
</dbReference>
<name>A0A173MFC9_9BACT</name>
<proteinExistence type="predicted"/>
<dbReference type="STRING" id="477680.SAMN05421788_106266"/>
<dbReference type="NCBIfam" id="TIGR04131">
    <property type="entry name" value="Bac_Flav_CTERM"/>
    <property type="match status" value="1"/>
</dbReference>
<keyword evidence="1" id="KW-0732">Signal</keyword>
<dbReference type="OrthoDB" id="9765926at2"/>
<dbReference type="Proteomes" id="UP000186917">
    <property type="component" value="Unassembled WGS sequence"/>
</dbReference>
<protein>
    <submittedName>
        <fullName evidence="2">Gliding motility-associated C-terminal domain-containing protein</fullName>
    </submittedName>
</protein>
<evidence type="ECO:0000313" key="3">
    <source>
        <dbReference type="Proteomes" id="UP000186917"/>
    </source>
</evidence>
<dbReference type="EMBL" id="FTOR01000006">
    <property type="protein sequence ID" value="SIT25234.1"/>
    <property type="molecule type" value="Genomic_DNA"/>
</dbReference>